<keyword evidence="1" id="KW-0175">Coiled coil</keyword>
<sequence length="327" mass="37524">MSKVKYYYDSETLSYRKIEPKKGKRIGLSLLFILGVMVTSVLFLIIYLNIPNLETPKEKAYKRELQNMELQYELLNRKMNQVVSVLEDLEERDDKIYRVYFEANPISPEQRKAGFGGINRYNDLEGYDNSKLIISTKKKLDQLSKRIVVHSKSLDEITALAENKDALLASIPAIQPVKNDDLKRTASGYGMRMDPIYRHRKMHNGMDFSAPTGTEVYATGDAVVKEIKRTRRSGGFGNLIILDHGFGIETYYAHLSDFNVRRNQKVSRGEVIGFVGNTGKSTGPHLHYEVRRNGRPVNPIDYYYNDLTTEDYNIMLNKASQENQSLD</sequence>
<dbReference type="EMBL" id="BMGL01000011">
    <property type="protein sequence ID" value="GGE18946.1"/>
    <property type="molecule type" value="Genomic_DNA"/>
</dbReference>
<keyword evidence="5" id="KW-1185">Reference proteome</keyword>
<dbReference type="Proteomes" id="UP000599688">
    <property type="component" value="Unassembled WGS sequence"/>
</dbReference>
<protein>
    <submittedName>
        <fullName evidence="4">Peptidase M23</fullName>
    </submittedName>
</protein>
<evidence type="ECO:0000256" key="1">
    <source>
        <dbReference type="SAM" id="Coils"/>
    </source>
</evidence>
<keyword evidence="2" id="KW-0472">Membrane</keyword>
<dbReference type="RefSeq" id="WP_188406730.1">
    <property type="nucleotide sequence ID" value="NZ_BMGL01000011.1"/>
</dbReference>
<reference evidence="4 5" key="1">
    <citation type="journal article" date="2014" name="Int. J. Syst. Evol. Microbiol.">
        <title>Complete genome sequence of Corynebacterium casei LMG S-19264T (=DSM 44701T), isolated from a smear-ripened cheese.</title>
        <authorList>
            <consortium name="US DOE Joint Genome Institute (JGI-PGF)"/>
            <person name="Walter F."/>
            <person name="Albersmeier A."/>
            <person name="Kalinowski J."/>
            <person name="Ruckert C."/>
        </authorList>
    </citation>
    <scope>NUCLEOTIDE SEQUENCE [LARGE SCALE GENOMIC DNA]</scope>
    <source>
        <strain evidence="4 5">CGMCC 1.12925</strain>
    </source>
</reference>
<dbReference type="SUPFAM" id="SSF51261">
    <property type="entry name" value="Duplicated hybrid motif"/>
    <property type="match status" value="1"/>
</dbReference>
<organism evidence="4 5">
    <name type="scientific">Psychroflexus salis</name>
    <dbReference type="NCBI Taxonomy" id="1526574"/>
    <lineage>
        <taxon>Bacteria</taxon>
        <taxon>Pseudomonadati</taxon>
        <taxon>Bacteroidota</taxon>
        <taxon>Flavobacteriia</taxon>
        <taxon>Flavobacteriales</taxon>
        <taxon>Flavobacteriaceae</taxon>
        <taxon>Psychroflexus</taxon>
    </lineage>
</organism>
<dbReference type="CDD" id="cd12797">
    <property type="entry name" value="M23_peptidase"/>
    <property type="match status" value="1"/>
</dbReference>
<feature type="coiled-coil region" evidence="1">
    <location>
        <begin position="58"/>
        <end position="92"/>
    </location>
</feature>
<proteinExistence type="predicted"/>
<gene>
    <name evidence="4" type="ORF">GCM10010831_20160</name>
</gene>
<dbReference type="PANTHER" id="PTHR21666">
    <property type="entry name" value="PEPTIDASE-RELATED"/>
    <property type="match status" value="1"/>
</dbReference>
<feature type="transmembrane region" description="Helical" evidence="2">
    <location>
        <begin position="26"/>
        <end position="48"/>
    </location>
</feature>
<evidence type="ECO:0000256" key="2">
    <source>
        <dbReference type="SAM" id="Phobius"/>
    </source>
</evidence>
<dbReference type="InterPro" id="IPR011055">
    <property type="entry name" value="Dup_hybrid_motif"/>
</dbReference>
<evidence type="ECO:0000313" key="4">
    <source>
        <dbReference type="EMBL" id="GGE18946.1"/>
    </source>
</evidence>
<keyword evidence="2" id="KW-0812">Transmembrane</keyword>
<dbReference type="PANTHER" id="PTHR21666:SF286">
    <property type="entry name" value="LIPOPROTEIN NLPD"/>
    <property type="match status" value="1"/>
</dbReference>
<dbReference type="InterPro" id="IPR050570">
    <property type="entry name" value="Cell_wall_metabolism_enzyme"/>
</dbReference>
<dbReference type="GO" id="GO:0004222">
    <property type="term" value="F:metalloendopeptidase activity"/>
    <property type="evidence" value="ECO:0007669"/>
    <property type="project" value="TreeGrafter"/>
</dbReference>
<dbReference type="AlphaFoldDB" id="A0A916ZYT8"/>
<dbReference type="InterPro" id="IPR016047">
    <property type="entry name" value="M23ase_b-sheet_dom"/>
</dbReference>
<evidence type="ECO:0000259" key="3">
    <source>
        <dbReference type="Pfam" id="PF01551"/>
    </source>
</evidence>
<name>A0A916ZYT8_9FLAO</name>
<accession>A0A916ZYT8</accession>
<comment type="caution">
    <text evidence="4">The sequence shown here is derived from an EMBL/GenBank/DDBJ whole genome shotgun (WGS) entry which is preliminary data.</text>
</comment>
<evidence type="ECO:0000313" key="5">
    <source>
        <dbReference type="Proteomes" id="UP000599688"/>
    </source>
</evidence>
<keyword evidence="2" id="KW-1133">Transmembrane helix</keyword>
<dbReference type="Gene3D" id="2.70.70.10">
    <property type="entry name" value="Glucose Permease (Domain IIA)"/>
    <property type="match status" value="1"/>
</dbReference>
<dbReference type="Pfam" id="PF01551">
    <property type="entry name" value="Peptidase_M23"/>
    <property type="match status" value="1"/>
</dbReference>
<dbReference type="FunFam" id="2.70.70.10:FF:000006">
    <property type="entry name" value="M23 family peptidase"/>
    <property type="match status" value="1"/>
</dbReference>
<feature type="domain" description="M23ase beta-sheet core" evidence="3">
    <location>
        <begin position="201"/>
        <end position="299"/>
    </location>
</feature>